<evidence type="ECO:0000256" key="2">
    <source>
        <dbReference type="ARBA" id="ARBA00022692"/>
    </source>
</evidence>
<feature type="transmembrane region" description="Helical" evidence="5">
    <location>
        <begin position="89"/>
        <end position="109"/>
    </location>
</feature>
<keyword evidence="3 5" id="KW-1133">Transmembrane helix</keyword>
<dbReference type="Pfam" id="PF13664">
    <property type="entry name" value="DUF4149"/>
    <property type="match status" value="1"/>
</dbReference>
<feature type="domain" description="TMEM205-like" evidence="6">
    <location>
        <begin position="15"/>
        <end position="119"/>
    </location>
</feature>
<keyword evidence="4 5" id="KW-0472">Membrane</keyword>
<evidence type="ECO:0000256" key="1">
    <source>
        <dbReference type="ARBA" id="ARBA00004370"/>
    </source>
</evidence>
<evidence type="ECO:0000259" key="6">
    <source>
        <dbReference type="Pfam" id="PF13664"/>
    </source>
</evidence>
<feature type="transmembrane region" description="Helical" evidence="5">
    <location>
        <begin position="129"/>
        <end position="151"/>
    </location>
</feature>
<evidence type="ECO:0000256" key="5">
    <source>
        <dbReference type="SAM" id="Phobius"/>
    </source>
</evidence>
<organism evidence="7">
    <name type="scientific">hydrothermal vent metagenome</name>
    <dbReference type="NCBI Taxonomy" id="652676"/>
    <lineage>
        <taxon>unclassified sequences</taxon>
        <taxon>metagenomes</taxon>
        <taxon>ecological metagenomes</taxon>
    </lineage>
</organism>
<feature type="transmembrane region" description="Helical" evidence="5">
    <location>
        <begin position="58"/>
        <end position="77"/>
    </location>
</feature>
<protein>
    <submittedName>
        <fullName evidence="7">Membrane protein</fullName>
    </submittedName>
</protein>
<name>A0A1W1BUX4_9ZZZZ</name>
<dbReference type="AlphaFoldDB" id="A0A1W1BUX4"/>
<comment type="subcellular location">
    <subcellularLocation>
        <location evidence="1">Membrane</location>
    </subcellularLocation>
</comment>
<feature type="transmembrane region" description="Helical" evidence="5">
    <location>
        <begin position="12"/>
        <end position="35"/>
    </location>
</feature>
<reference evidence="7" key="1">
    <citation type="submission" date="2016-10" db="EMBL/GenBank/DDBJ databases">
        <authorList>
            <person name="de Groot N.N."/>
        </authorList>
    </citation>
    <scope>NUCLEOTIDE SEQUENCE</scope>
</reference>
<keyword evidence="2 5" id="KW-0812">Transmembrane</keyword>
<sequence>MLKRNIYFDFGYLIVLAATFGAVLTLGAIVAPVIFTSDAYTIGMMLDHYNMGLIMSEIFRRFSYVIYFCVLYIAVYEAIKYKSGERDRIVFLSAFVAIFTGLLFSAVYVPRILAMQAAGSEATQSDTFANLHFASELDFKILAVALVVLFIRRLMLLRRV</sequence>
<evidence type="ECO:0000256" key="3">
    <source>
        <dbReference type="ARBA" id="ARBA00022989"/>
    </source>
</evidence>
<dbReference type="InterPro" id="IPR025423">
    <property type="entry name" value="TMEM205-like"/>
</dbReference>
<accession>A0A1W1BUX4</accession>
<proteinExistence type="predicted"/>
<dbReference type="GO" id="GO:0016020">
    <property type="term" value="C:membrane"/>
    <property type="evidence" value="ECO:0007669"/>
    <property type="project" value="UniProtKB-SubCell"/>
</dbReference>
<evidence type="ECO:0000256" key="4">
    <source>
        <dbReference type="ARBA" id="ARBA00023136"/>
    </source>
</evidence>
<gene>
    <name evidence="7" type="ORF">MNB_SM-7-499</name>
</gene>
<evidence type="ECO:0000313" key="7">
    <source>
        <dbReference type="EMBL" id="SFV57242.1"/>
    </source>
</evidence>
<dbReference type="EMBL" id="FPHB01000038">
    <property type="protein sequence ID" value="SFV57242.1"/>
    <property type="molecule type" value="Genomic_DNA"/>
</dbReference>